<feature type="non-terminal residue" evidence="1">
    <location>
        <position position="1"/>
    </location>
</feature>
<organism evidence="1">
    <name type="scientific">marine sediment metagenome</name>
    <dbReference type="NCBI Taxonomy" id="412755"/>
    <lineage>
        <taxon>unclassified sequences</taxon>
        <taxon>metagenomes</taxon>
        <taxon>ecological metagenomes</taxon>
    </lineage>
</organism>
<comment type="caution">
    <text evidence="1">The sequence shown here is derived from an EMBL/GenBank/DDBJ whole genome shotgun (WGS) entry which is preliminary data.</text>
</comment>
<accession>A0A0F9B0Q3</accession>
<sequence>SNPGGYGHHSEVEPDGFDWEGTHFHSLFEARENQAFCQWYETGGEEVLKRGKMILRPVLYGTRERLPLPRFNFFLHENTEKMTAQEILAYNRTGEIPVRLRRRGRNKPKPEAL</sequence>
<reference evidence="1" key="1">
    <citation type="journal article" date="2015" name="Nature">
        <title>Complex archaea that bridge the gap between prokaryotes and eukaryotes.</title>
        <authorList>
            <person name="Spang A."/>
            <person name="Saw J.H."/>
            <person name="Jorgensen S.L."/>
            <person name="Zaremba-Niedzwiedzka K."/>
            <person name="Martijn J."/>
            <person name="Lind A.E."/>
            <person name="van Eijk R."/>
            <person name="Schleper C."/>
            <person name="Guy L."/>
            <person name="Ettema T.J."/>
        </authorList>
    </citation>
    <scope>NUCLEOTIDE SEQUENCE</scope>
</reference>
<name>A0A0F9B0Q3_9ZZZZ</name>
<dbReference type="EMBL" id="LAZR01043332">
    <property type="protein sequence ID" value="KKL07337.1"/>
    <property type="molecule type" value="Genomic_DNA"/>
</dbReference>
<protein>
    <submittedName>
        <fullName evidence="1">Uncharacterized protein</fullName>
    </submittedName>
</protein>
<dbReference type="AlphaFoldDB" id="A0A0F9B0Q3"/>
<proteinExistence type="predicted"/>
<evidence type="ECO:0000313" key="1">
    <source>
        <dbReference type="EMBL" id="KKL07337.1"/>
    </source>
</evidence>
<gene>
    <name evidence="1" type="ORF">LCGC14_2587020</name>
</gene>